<proteinExistence type="predicted"/>
<protein>
    <submittedName>
        <fullName evidence="1">Uncharacterized protein</fullName>
    </submittedName>
</protein>
<reference evidence="1" key="2">
    <citation type="journal article" date="2015" name="Fish Shellfish Immunol.">
        <title>Early steps in the European eel (Anguilla anguilla)-Vibrio vulnificus interaction in the gills: Role of the RtxA13 toxin.</title>
        <authorList>
            <person name="Callol A."/>
            <person name="Pajuelo D."/>
            <person name="Ebbesson L."/>
            <person name="Teles M."/>
            <person name="MacKenzie S."/>
            <person name="Amaro C."/>
        </authorList>
    </citation>
    <scope>NUCLEOTIDE SEQUENCE</scope>
</reference>
<dbReference type="EMBL" id="GBXM01028571">
    <property type="protein sequence ID" value="JAH80006.1"/>
    <property type="molecule type" value="Transcribed_RNA"/>
</dbReference>
<evidence type="ECO:0000313" key="1">
    <source>
        <dbReference type="EMBL" id="JAH77397.1"/>
    </source>
</evidence>
<dbReference type="EMBL" id="GBXM01031180">
    <property type="protein sequence ID" value="JAH77397.1"/>
    <property type="molecule type" value="Transcribed_RNA"/>
</dbReference>
<organism evidence="1">
    <name type="scientific">Anguilla anguilla</name>
    <name type="common">European freshwater eel</name>
    <name type="synonym">Muraena anguilla</name>
    <dbReference type="NCBI Taxonomy" id="7936"/>
    <lineage>
        <taxon>Eukaryota</taxon>
        <taxon>Metazoa</taxon>
        <taxon>Chordata</taxon>
        <taxon>Craniata</taxon>
        <taxon>Vertebrata</taxon>
        <taxon>Euteleostomi</taxon>
        <taxon>Actinopterygii</taxon>
        <taxon>Neopterygii</taxon>
        <taxon>Teleostei</taxon>
        <taxon>Anguilliformes</taxon>
        <taxon>Anguillidae</taxon>
        <taxon>Anguilla</taxon>
    </lineage>
</organism>
<sequence length="17" mass="2075">MFVVHLVGLHCQYYHDN</sequence>
<accession>A0A0E9VH49</accession>
<name>A0A0E9VH49_ANGAN</name>
<dbReference type="AlphaFoldDB" id="A0A0E9VH49"/>
<reference evidence="1" key="1">
    <citation type="submission" date="2014-11" db="EMBL/GenBank/DDBJ databases">
        <authorList>
            <person name="Amaro Gonzalez C."/>
        </authorList>
    </citation>
    <scope>NUCLEOTIDE SEQUENCE</scope>
</reference>